<evidence type="ECO:0000256" key="1">
    <source>
        <dbReference type="ARBA" id="ARBA00004141"/>
    </source>
</evidence>
<keyword evidence="15" id="KW-1185">Reference proteome</keyword>
<evidence type="ECO:0000256" key="9">
    <source>
        <dbReference type="ARBA" id="ARBA00023136"/>
    </source>
</evidence>
<protein>
    <recommendedName>
        <fullName evidence="13">ABC transporter domain-containing protein</fullName>
    </recommendedName>
</protein>
<proteinExistence type="inferred from homology"/>
<dbReference type="InterPro" id="IPR003593">
    <property type="entry name" value="AAA+_ATPase"/>
</dbReference>
<keyword evidence="12" id="KW-0732">Signal</keyword>
<evidence type="ECO:0000259" key="13">
    <source>
        <dbReference type="PROSITE" id="PS50893"/>
    </source>
</evidence>
<dbReference type="GO" id="GO:0005524">
    <property type="term" value="F:ATP binding"/>
    <property type="evidence" value="ECO:0007669"/>
    <property type="project" value="UniProtKB-KW"/>
</dbReference>
<comment type="subcellular location">
    <subcellularLocation>
        <location evidence="1">Membrane</location>
        <topology evidence="1">Multi-pass membrane protein</topology>
    </subcellularLocation>
</comment>
<dbReference type="InterPro" id="IPR027417">
    <property type="entry name" value="P-loop_NTPase"/>
</dbReference>
<feature type="transmembrane region" description="Helical" evidence="11">
    <location>
        <begin position="45"/>
        <end position="65"/>
    </location>
</feature>
<dbReference type="Gene3D" id="3.40.50.300">
    <property type="entry name" value="P-loop containing nucleotide triphosphate hydrolases"/>
    <property type="match status" value="1"/>
</dbReference>
<dbReference type="InterPro" id="IPR003439">
    <property type="entry name" value="ABC_transporter-like_ATP-bd"/>
</dbReference>
<dbReference type="SMART" id="SM00382">
    <property type="entry name" value="AAA"/>
    <property type="match status" value="1"/>
</dbReference>
<dbReference type="PROSITE" id="PS00211">
    <property type="entry name" value="ABC_TRANSPORTER_1"/>
    <property type="match status" value="1"/>
</dbReference>
<reference evidence="14 15" key="1">
    <citation type="submission" date="2017-08" db="EMBL/GenBank/DDBJ databases">
        <title>Acidophilic green algal genome provides insights into adaptation to an acidic environment.</title>
        <authorList>
            <person name="Hirooka S."/>
            <person name="Hirose Y."/>
            <person name="Kanesaki Y."/>
            <person name="Higuchi S."/>
            <person name="Fujiwara T."/>
            <person name="Onuma R."/>
            <person name="Era A."/>
            <person name="Ohbayashi R."/>
            <person name="Uzuka A."/>
            <person name="Nozaki H."/>
            <person name="Yoshikawa H."/>
            <person name="Miyagishima S.Y."/>
        </authorList>
    </citation>
    <scope>NUCLEOTIDE SEQUENCE [LARGE SCALE GENOMIC DNA]</scope>
    <source>
        <strain evidence="14 15">NIES-2499</strain>
    </source>
</reference>
<organism evidence="14 15">
    <name type="scientific">Chlamydomonas eustigma</name>
    <dbReference type="NCBI Taxonomy" id="1157962"/>
    <lineage>
        <taxon>Eukaryota</taxon>
        <taxon>Viridiplantae</taxon>
        <taxon>Chlorophyta</taxon>
        <taxon>core chlorophytes</taxon>
        <taxon>Chlorophyceae</taxon>
        <taxon>CS clade</taxon>
        <taxon>Chlamydomonadales</taxon>
        <taxon>Chlamydomonadaceae</taxon>
        <taxon>Chlamydomonas</taxon>
    </lineage>
</organism>
<keyword evidence="9 11" id="KW-0472">Membrane</keyword>
<dbReference type="SUPFAM" id="SSF52540">
    <property type="entry name" value="P-loop containing nucleoside triphosphate hydrolases"/>
    <property type="match status" value="1"/>
</dbReference>
<evidence type="ECO:0000256" key="7">
    <source>
        <dbReference type="ARBA" id="ARBA00022840"/>
    </source>
</evidence>
<evidence type="ECO:0000256" key="8">
    <source>
        <dbReference type="ARBA" id="ARBA00022989"/>
    </source>
</evidence>
<keyword evidence="3" id="KW-0813">Transport</keyword>
<sequence>MQVTSNSAAHLLLLVFLSNTSLVAMGMTFSTFVQRSSLAVPLSFAVFIIAWVLQLVVSFGFPYNASNSSLTSGISLLFDLFPWTLLSKGILDLAAASSGQWQTGISWSRRSSYCWDGNPPPAVQQDTSQYWQANCHMPLGQIYWVLLVQACAYLSAAVYLDCVLPGGEHAPQPQPWYFLFRPVYSLLMMCGRHTRKHQVVTVNAKRLQQALIHEPQAGAEDADVAEEAEATRQQCISYCTASTASQMSLSATDPHLHPHAQPPSALDALSNDQYQDLTKTGLYLFGLQKTYSKRIIGCSTSLQRLMPSFRWGARQPQSQQSMVPASTGVTMSSTSQSGTPFHDHGGHVAVAGVWLRIPEGQCFCLLGPNGAGKTTTLKCLTGAQIPTGGDALVYGHSVCSDEGMQAARSITGVCPQFDVLWGELTAREHMLLYADVKGLPWSQRTQAASELLDKVGLTESADRTVGNFSGGMKRRLSVAMALLGDPRVVYLDEPTTGMDPVSRRQVWDLISACKCNRVVILTTHSMEEADVLGDRIGILASGRLRCLGTSLHLKNRFGSGYQLRLTLACQQQQQQQHAHSKVVTSQDEEGSSRTVEVYEGQPQRGDMFPEMLTESMSSKLHILEERLKEYFGDQVKIIRGGGKATDVLGGGGERESDMTESHLQNDSHNDLNNDGGPQPSSDVPDGWPSAPMFSVATEASSSVVWTVMVSQDHEQALLCFLEWSKESGESVCGIKDIQLCLTPLEEVYLKVVRLSQAG</sequence>
<dbReference type="InterPro" id="IPR017871">
    <property type="entry name" value="ABC_transporter-like_CS"/>
</dbReference>
<dbReference type="EMBL" id="BEGY01000056">
    <property type="protein sequence ID" value="GAX80779.1"/>
    <property type="molecule type" value="Genomic_DNA"/>
</dbReference>
<dbReference type="GO" id="GO:0140359">
    <property type="term" value="F:ABC-type transporter activity"/>
    <property type="evidence" value="ECO:0007669"/>
    <property type="project" value="InterPro"/>
</dbReference>
<dbReference type="AlphaFoldDB" id="A0A250XD13"/>
<evidence type="ECO:0000256" key="4">
    <source>
        <dbReference type="ARBA" id="ARBA00022692"/>
    </source>
</evidence>
<gene>
    <name evidence="14" type="ORF">CEUSTIGMA_g8215.t1</name>
</gene>
<feature type="region of interest" description="Disordered" evidence="10">
    <location>
        <begin position="642"/>
        <end position="690"/>
    </location>
</feature>
<dbReference type="FunFam" id="3.40.50.300:FF:000665">
    <property type="entry name" value="ABC transporter A family member 2"/>
    <property type="match status" value="1"/>
</dbReference>
<dbReference type="PANTHER" id="PTHR19229">
    <property type="entry name" value="ATP-BINDING CASSETTE TRANSPORTER SUBFAMILY A ABCA"/>
    <property type="match status" value="1"/>
</dbReference>
<dbReference type="Pfam" id="PF00005">
    <property type="entry name" value="ABC_tran"/>
    <property type="match status" value="1"/>
</dbReference>
<feature type="signal peptide" evidence="12">
    <location>
        <begin position="1"/>
        <end position="25"/>
    </location>
</feature>
<feature type="compositionally biased region" description="Gly residues" evidence="10">
    <location>
        <begin position="642"/>
        <end position="651"/>
    </location>
</feature>
<feature type="chain" id="PRO_5012287094" description="ABC transporter domain-containing protein" evidence="12">
    <location>
        <begin position="26"/>
        <end position="758"/>
    </location>
</feature>
<keyword evidence="5" id="KW-0677">Repeat</keyword>
<keyword evidence="4 11" id="KW-0812">Transmembrane</keyword>
<evidence type="ECO:0000313" key="14">
    <source>
        <dbReference type="EMBL" id="GAX80779.1"/>
    </source>
</evidence>
<dbReference type="GO" id="GO:0016887">
    <property type="term" value="F:ATP hydrolysis activity"/>
    <property type="evidence" value="ECO:0007669"/>
    <property type="project" value="InterPro"/>
</dbReference>
<dbReference type="GO" id="GO:0005319">
    <property type="term" value="F:lipid transporter activity"/>
    <property type="evidence" value="ECO:0007669"/>
    <property type="project" value="TreeGrafter"/>
</dbReference>
<feature type="compositionally biased region" description="Basic and acidic residues" evidence="10">
    <location>
        <begin position="652"/>
        <end position="671"/>
    </location>
</feature>
<dbReference type="PANTHER" id="PTHR19229:SF36">
    <property type="entry name" value="ATP-BINDING CASSETTE SUB-FAMILY A MEMBER 2"/>
    <property type="match status" value="1"/>
</dbReference>
<dbReference type="GO" id="GO:0016020">
    <property type="term" value="C:membrane"/>
    <property type="evidence" value="ECO:0007669"/>
    <property type="project" value="UniProtKB-SubCell"/>
</dbReference>
<evidence type="ECO:0000256" key="5">
    <source>
        <dbReference type="ARBA" id="ARBA00022737"/>
    </source>
</evidence>
<dbReference type="STRING" id="1157962.A0A250XD13"/>
<evidence type="ECO:0000313" key="15">
    <source>
        <dbReference type="Proteomes" id="UP000232323"/>
    </source>
</evidence>
<evidence type="ECO:0000256" key="10">
    <source>
        <dbReference type="SAM" id="MobiDB-lite"/>
    </source>
</evidence>
<feature type="transmembrane region" description="Helical" evidence="11">
    <location>
        <begin position="142"/>
        <end position="160"/>
    </location>
</feature>
<accession>A0A250XD13</accession>
<feature type="domain" description="ABC transporter" evidence="13">
    <location>
        <begin position="329"/>
        <end position="566"/>
    </location>
</feature>
<keyword evidence="7" id="KW-0067">ATP-binding</keyword>
<evidence type="ECO:0000256" key="6">
    <source>
        <dbReference type="ARBA" id="ARBA00022741"/>
    </source>
</evidence>
<name>A0A250XD13_9CHLO</name>
<dbReference type="OrthoDB" id="547539at2759"/>
<keyword evidence="8 11" id="KW-1133">Transmembrane helix</keyword>
<evidence type="ECO:0000256" key="3">
    <source>
        <dbReference type="ARBA" id="ARBA00022448"/>
    </source>
</evidence>
<evidence type="ECO:0000256" key="12">
    <source>
        <dbReference type="SAM" id="SignalP"/>
    </source>
</evidence>
<evidence type="ECO:0000256" key="11">
    <source>
        <dbReference type="SAM" id="Phobius"/>
    </source>
</evidence>
<dbReference type="CDD" id="cd03263">
    <property type="entry name" value="ABC_subfamily_A"/>
    <property type="match status" value="1"/>
</dbReference>
<evidence type="ECO:0000256" key="2">
    <source>
        <dbReference type="ARBA" id="ARBA00008526"/>
    </source>
</evidence>
<dbReference type="Proteomes" id="UP000232323">
    <property type="component" value="Unassembled WGS sequence"/>
</dbReference>
<keyword evidence="6" id="KW-0547">Nucleotide-binding</keyword>
<dbReference type="InterPro" id="IPR026082">
    <property type="entry name" value="ABCA"/>
</dbReference>
<comment type="similarity">
    <text evidence="2">Belongs to the ABC transporter superfamily. ABCA family. CPR flippase (TC 3.A.1.211) subfamily.</text>
</comment>
<comment type="caution">
    <text evidence="14">The sequence shown here is derived from an EMBL/GenBank/DDBJ whole genome shotgun (WGS) entry which is preliminary data.</text>
</comment>
<dbReference type="PROSITE" id="PS50893">
    <property type="entry name" value="ABC_TRANSPORTER_2"/>
    <property type="match status" value="1"/>
</dbReference>